<comment type="caution">
    <text evidence="1">The sequence shown here is derived from an EMBL/GenBank/DDBJ whole genome shotgun (WGS) entry which is preliminary data.</text>
</comment>
<accession>J9G8B0</accession>
<sequence length="151" mass="16606">MISAPPLPMTIPGFAHQILTFRRGAPDWLSTVRSISILGTPAPYSCFFSCLRILWSSTRVSPNSFLEVNQRLSQSLMTPTRMPWGLTFWPIVFTSLLFLFQHNSNMAGALQDTECTALCAGTNALQGGAGSDEALGHIQAVLVHIMIVFRH</sequence>
<dbReference type="EMBL" id="AMCI01002140">
    <property type="protein sequence ID" value="EJX03487.1"/>
    <property type="molecule type" value="Genomic_DNA"/>
</dbReference>
<dbReference type="AlphaFoldDB" id="J9G8B0"/>
<proteinExistence type="predicted"/>
<reference evidence="1" key="1">
    <citation type="journal article" date="2012" name="PLoS ONE">
        <title>Gene sets for utilization of primary and secondary nutrition supplies in the distal gut of endangered iberian lynx.</title>
        <authorList>
            <person name="Alcaide M."/>
            <person name="Messina E."/>
            <person name="Richter M."/>
            <person name="Bargiela R."/>
            <person name="Peplies J."/>
            <person name="Huws S.A."/>
            <person name="Newbold C.J."/>
            <person name="Golyshin P.N."/>
            <person name="Simon M.A."/>
            <person name="Lopez G."/>
            <person name="Yakimov M.M."/>
            <person name="Ferrer M."/>
        </authorList>
    </citation>
    <scope>NUCLEOTIDE SEQUENCE</scope>
</reference>
<protein>
    <submittedName>
        <fullName evidence="1">Uncharacterized protein</fullName>
    </submittedName>
</protein>
<name>J9G8B0_9ZZZZ</name>
<organism evidence="1">
    <name type="scientific">gut metagenome</name>
    <dbReference type="NCBI Taxonomy" id="749906"/>
    <lineage>
        <taxon>unclassified sequences</taxon>
        <taxon>metagenomes</taxon>
        <taxon>organismal metagenomes</taxon>
    </lineage>
</organism>
<evidence type="ECO:0000313" key="1">
    <source>
        <dbReference type="EMBL" id="EJX03487.1"/>
    </source>
</evidence>
<gene>
    <name evidence="1" type="ORF">EVA_08408</name>
</gene>